<comment type="caution">
    <text evidence="2">The sequence shown here is derived from an EMBL/GenBank/DDBJ whole genome shotgun (WGS) entry which is preliminary data.</text>
</comment>
<gene>
    <name evidence="2" type="ORF">Vretimale_7465</name>
</gene>
<proteinExistence type="predicted"/>
<protein>
    <submittedName>
        <fullName evidence="2">Uncharacterized protein</fullName>
    </submittedName>
</protein>
<reference evidence="2" key="1">
    <citation type="journal article" date="2021" name="Proc. Natl. Acad. Sci. U.S.A.">
        <title>Three genomes in the algal genus Volvox reveal the fate of a haploid sex-determining region after a transition to homothallism.</title>
        <authorList>
            <person name="Yamamoto K."/>
            <person name="Hamaji T."/>
            <person name="Kawai-Toyooka H."/>
            <person name="Matsuzaki R."/>
            <person name="Takahashi F."/>
            <person name="Nishimura Y."/>
            <person name="Kawachi M."/>
            <person name="Noguchi H."/>
            <person name="Minakuchi Y."/>
            <person name="Umen J.G."/>
            <person name="Toyoda A."/>
            <person name="Nozaki H."/>
        </authorList>
    </citation>
    <scope>NUCLEOTIDE SEQUENCE</scope>
    <source>
        <strain evidence="2">NIES-3785</strain>
    </source>
</reference>
<feature type="non-terminal residue" evidence="2">
    <location>
        <position position="1"/>
    </location>
</feature>
<dbReference type="EMBL" id="BNCQ01000012">
    <property type="protein sequence ID" value="GIM02584.1"/>
    <property type="molecule type" value="Genomic_DNA"/>
</dbReference>
<name>A0A8J4LN74_9CHLO</name>
<dbReference type="AlphaFoldDB" id="A0A8J4LN74"/>
<organism evidence="2 3">
    <name type="scientific">Volvox reticuliferus</name>
    <dbReference type="NCBI Taxonomy" id="1737510"/>
    <lineage>
        <taxon>Eukaryota</taxon>
        <taxon>Viridiplantae</taxon>
        <taxon>Chlorophyta</taxon>
        <taxon>core chlorophytes</taxon>
        <taxon>Chlorophyceae</taxon>
        <taxon>CS clade</taxon>
        <taxon>Chlamydomonadales</taxon>
        <taxon>Volvocaceae</taxon>
        <taxon>Volvox</taxon>
    </lineage>
</organism>
<evidence type="ECO:0000256" key="1">
    <source>
        <dbReference type="SAM" id="MobiDB-lite"/>
    </source>
</evidence>
<dbReference type="Proteomes" id="UP000722791">
    <property type="component" value="Unassembled WGS sequence"/>
</dbReference>
<feature type="region of interest" description="Disordered" evidence="1">
    <location>
        <begin position="64"/>
        <end position="84"/>
    </location>
</feature>
<accession>A0A8J4LN74</accession>
<evidence type="ECO:0000313" key="3">
    <source>
        <dbReference type="Proteomes" id="UP000722791"/>
    </source>
</evidence>
<evidence type="ECO:0000313" key="2">
    <source>
        <dbReference type="EMBL" id="GIM02584.1"/>
    </source>
</evidence>
<sequence>RQRHVNNVEEGETNLESIRLRLCGLQGAAHLSQSFLLLNQSLHGEAGRGYEKKAQVAAWDRTIRQGKGKGEGGTNQEGRIIDERRKGMEGGEVKICSFE</sequence>